<organism evidence="2 3">
    <name type="scientific">Nocardioides daedukensis</name>
    <dbReference type="NCBI Taxonomy" id="634462"/>
    <lineage>
        <taxon>Bacteria</taxon>
        <taxon>Bacillati</taxon>
        <taxon>Actinomycetota</taxon>
        <taxon>Actinomycetes</taxon>
        <taxon>Propionibacteriales</taxon>
        <taxon>Nocardioidaceae</taxon>
        <taxon>Nocardioides</taxon>
    </lineage>
</organism>
<proteinExistence type="predicted"/>
<feature type="domain" description="DUF4439" evidence="1">
    <location>
        <begin position="8"/>
        <end position="139"/>
    </location>
</feature>
<sequence>MSAAVEGLQSTLAAEHAAVWLYGVLGGQTSSSAQPSLSKRVGETYVIHRSRRDQLTRWLRDAGEVPVASEVAYELLNEASTPAEVSAIAVDVEHACTETYADLVARAVGSQRRWAIAALIDAARREVRFGGTAEDLPGIGT</sequence>
<evidence type="ECO:0000313" key="2">
    <source>
        <dbReference type="EMBL" id="NYG58100.1"/>
    </source>
</evidence>
<evidence type="ECO:0000259" key="1">
    <source>
        <dbReference type="Pfam" id="PF14530"/>
    </source>
</evidence>
<dbReference type="EMBL" id="JACCAA010000001">
    <property type="protein sequence ID" value="NYG58100.1"/>
    <property type="molecule type" value="Genomic_DNA"/>
</dbReference>
<dbReference type="InterPro" id="IPR009078">
    <property type="entry name" value="Ferritin-like_SF"/>
</dbReference>
<dbReference type="SUPFAM" id="SSF47240">
    <property type="entry name" value="Ferritin-like"/>
    <property type="match status" value="1"/>
</dbReference>
<dbReference type="Gene3D" id="1.20.1260.10">
    <property type="match status" value="1"/>
</dbReference>
<dbReference type="RefSeq" id="WP_179501294.1">
    <property type="nucleotide sequence ID" value="NZ_JACCAA010000001.1"/>
</dbReference>
<dbReference type="AlphaFoldDB" id="A0A7Y9S250"/>
<comment type="caution">
    <text evidence="2">The sequence shown here is derived from an EMBL/GenBank/DDBJ whole genome shotgun (WGS) entry which is preliminary data.</text>
</comment>
<reference evidence="2 3" key="1">
    <citation type="submission" date="2020-07" db="EMBL/GenBank/DDBJ databases">
        <title>Sequencing the genomes of 1000 actinobacteria strains.</title>
        <authorList>
            <person name="Klenk H.-P."/>
        </authorList>
    </citation>
    <scope>NUCLEOTIDE SEQUENCE [LARGE SCALE GENOMIC DNA]</scope>
    <source>
        <strain evidence="2 3">DSM 23819</strain>
    </source>
</reference>
<accession>A0A7Y9S250</accession>
<evidence type="ECO:0000313" key="3">
    <source>
        <dbReference type="Proteomes" id="UP000540656"/>
    </source>
</evidence>
<keyword evidence="3" id="KW-1185">Reference proteome</keyword>
<dbReference type="Pfam" id="PF14530">
    <property type="entry name" value="DUF4439"/>
    <property type="match status" value="1"/>
</dbReference>
<name>A0A7Y9S250_9ACTN</name>
<gene>
    <name evidence="2" type="ORF">BJ980_001023</name>
</gene>
<dbReference type="InterPro" id="IPR029447">
    <property type="entry name" value="DUF4439"/>
</dbReference>
<dbReference type="InterPro" id="IPR012347">
    <property type="entry name" value="Ferritin-like"/>
</dbReference>
<protein>
    <recommendedName>
        <fullName evidence="1">DUF4439 domain-containing protein</fullName>
    </recommendedName>
</protein>
<dbReference type="CDD" id="cd00657">
    <property type="entry name" value="Ferritin_like"/>
    <property type="match status" value="1"/>
</dbReference>
<dbReference type="Proteomes" id="UP000540656">
    <property type="component" value="Unassembled WGS sequence"/>
</dbReference>